<dbReference type="RefSeq" id="WP_025200249.1">
    <property type="nucleotide sequence ID" value="NZ_JARQXC010000010.1"/>
</dbReference>
<accession>A0AAW7B8R9</accession>
<evidence type="ECO:0000313" key="1">
    <source>
        <dbReference type="EMBL" id="MDL2332946.1"/>
    </source>
</evidence>
<proteinExistence type="predicted"/>
<comment type="caution">
    <text evidence="1">The sequence shown here is derived from an EMBL/GenBank/DDBJ whole genome shotgun (WGS) entry which is preliminary data.</text>
</comment>
<sequence length="68" mass="7271">MMFDPFINPVLYSQLSPASKTTGQKTSILCVFLHGFGAAPHQNEGNAVFRGLSKMLQVAAFRRGGTGA</sequence>
<protein>
    <recommendedName>
        <fullName evidence="3">Alpha/beta hydrolase</fullName>
    </recommendedName>
</protein>
<keyword evidence="2" id="KW-1185">Reference proteome</keyword>
<dbReference type="Proteomes" id="UP001171122">
    <property type="component" value="Unassembled WGS sequence"/>
</dbReference>
<organism evidence="1 2">
    <name type="scientific">Brucella inopinata</name>
    <dbReference type="NCBI Taxonomy" id="1218315"/>
    <lineage>
        <taxon>Bacteria</taxon>
        <taxon>Pseudomonadati</taxon>
        <taxon>Pseudomonadota</taxon>
        <taxon>Alphaproteobacteria</taxon>
        <taxon>Hyphomicrobiales</taxon>
        <taxon>Brucellaceae</taxon>
        <taxon>Brucella/Ochrobactrum group</taxon>
        <taxon>Brucella</taxon>
    </lineage>
</organism>
<dbReference type="AlphaFoldDB" id="A0AAW7B8R9"/>
<dbReference type="EMBL" id="JARQXC010000010">
    <property type="protein sequence ID" value="MDL2332946.1"/>
    <property type="molecule type" value="Genomic_DNA"/>
</dbReference>
<evidence type="ECO:0008006" key="3">
    <source>
        <dbReference type="Google" id="ProtNLM"/>
    </source>
</evidence>
<gene>
    <name evidence="1" type="ORF">P8A28_08350</name>
</gene>
<reference evidence="1" key="1">
    <citation type="journal article" date="2023" name="Front. Microbiol.">
        <title>Isolation of Brucella inopinata from a White's tree frog (Litoria caerulea): pose exotic frogs a potential risk to human health?</title>
        <authorList>
            <person name="Scholz H.C."/>
            <person name="Heckers K.O."/>
            <person name="Appelt S."/>
            <person name="Geier-Doemling D."/>
            <person name="Schlegel P."/>
            <person name="Wattam A.R."/>
        </authorList>
    </citation>
    <scope>NUCLEOTIDE SEQUENCE</scope>
    <source>
        <strain evidence="1">FO700662</strain>
    </source>
</reference>
<name>A0AAW7B8R9_9HYPH</name>
<evidence type="ECO:0000313" key="2">
    <source>
        <dbReference type="Proteomes" id="UP001171122"/>
    </source>
</evidence>